<dbReference type="RefSeq" id="WP_214160496.1">
    <property type="nucleotide sequence ID" value="NZ_JAHBAY010000022.1"/>
</dbReference>
<accession>A0ABS5TT41</accession>
<protein>
    <submittedName>
        <fullName evidence="2">Uncharacterized protein</fullName>
    </submittedName>
</protein>
<keyword evidence="3" id="KW-1185">Reference proteome</keyword>
<evidence type="ECO:0000313" key="3">
    <source>
        <dbReference type="Proteomes" id="UP001197247"/>
    </source>
</evidence>
<evidence type="ECO:0000313" key="2">
    <source>
        <dbReference type="EMBL" id="MBT0773955.1"/>
    </source>
</evidence>
<comment type="caution">
    <text evidence="2">The sequence shown here is derived from an EMBL/GenBank/DDBJ whole genome shotgun (WGS) entry which is preliminary data.</text>
</comment>
<proteinExistence type="predicted"/>
<dbReference type="EMBL" id="JAHBAY010000022">
    <property type="protein sequence ID" value="MBT0773955.1"/>
    <property type="molecule type" value="Genomic_DNA"/>
</dbReference>
<evidence type="ECO:0000256" key="1">
    <source>
        <dbReference type="SAM" id="MobiDB-lite"/>
    </source>
</evidence>
<dbReference type="Proteomes" id="UP001197247">
    <property type="component" value="Unassembled WGS sequence"/>
</dbReference>
<name>A0ABS5TT41_9ACTN</name>
<organism evidence="2 3">
    <name type="scientific">Kineosporia corallincola</name>
    <dbReference type="NCBI Taxonomy" id="2835133"/>
    <lineage>
        <taxon>Bacteria</taxon>
        <taxon>Bacillati</taxon>
        <taxon>Actinomycetota</taxon>
        <taxon>Actinomycetes</taxon>
        <taxon>Kineosporiales</taxon>
        <taxon>Kineosporiaceae</taxon>
        <taxon>Kineosporia</taxon>
    </lineage>
</organism>
<sequence>MSVPSAYLGYDEDIALFGSGDVMRAVTADVAERRGARPHSPLDAPDSQDARDVRGVGRRKKR</sequence>
<feature type="region of interest" description="Disordered" evidence="1">
    <location>
        <begin position="32"/>
        <end position="62"/>
    </location>
</feature>
<gene>
    <name evidence="2" type="ORF">KIH74_33735</name>
</gene>
<reference evidence="2 3" key="1">
    <citation type="submission" date="2021-05" db="EMBL/GenBank/DDBJ databases">
        <title>Kineosporia and Streptomyces sp. nov. two new marine actinobacteria isolated from Coral.</title>
        <authorList>
            <person name="Buangrab K."/>
            <person name="Sutthacheep M."/>
            <person name="Yeemin T."/>
            <person name="Harunari E."/>
            <person name="Igarashi Y."/>
            <person name="Kanchanasin P."/>
            <person name="Tanasupawat S."/>
            <person name="Phongsopitanun W."/>
        </authorList>
    </citation>
    <scope>NUCLEOTIDE SEQUENCE [LARGE SCALE GENOMIC DNA]</scope>
    <source>
        <strain evidence="2 3">J2-2</strain>
    </source>
</reference>